<dbReference type="EC" id="3.1.11.6" evidence="5"/>
<feature type="domain" description="OB-fold nucleic acid binding" evidence="8">
    <location>
        <begin position="88"/>
        <end position="181"/>
    </location>
</feature>
<evidence type="ECO:0000256" key="1">
    <source>
        <dbReference type="ARBA" id="ARBA00022490"/>
    </source>
</evidence>
<dbReference type="Pfam" id="PF13742">
    <property type="entry name" value="tRNA_anti_2"/>
    <property type="match status" value="1"/>
</dbReference>
<accession>A0A523WAI1</accession>
<evidence type="ECO:0000256" key="2">
    <source>
        <dbReference type="ARBA" id="ARBA00022722"/>
    </source>
</evidence>
<comment type="function">
    <text evidence="5">Bidirectionally degrades single-stranded DNA into large acid-insoluble oligonucleotides, which are then degraded further into small acid-soluble oligonucleotides.</text>
</comment>
<comment type="caution">
    <text evidence="9">The sequence shown here is derived from an EMBL/GenBank/DDBJ whole genome shotgun (WGS) entry which is preliminary data.</text>
</comment>
<evidence type="ECO:0000256" key="6">
    <source>
        <dbReference type="RuleBase" id="RU004355"/>
    </source>
</evidence>
<dbReference type="CDD" id="cd04489">
    <property type="entry name" value="ExoVII_LU_OBF"/>
    <property type="match status" value="1"/>
</dbReference>
<dbReference type="GO" id="GO:0005737">
    <property type="term" value="C:cytoplasm"/>
    <property type="evidence" value="ECO:0007669"/>
    <property type="project" value="UniProtKB-SubCell"/>
</dbReference>
<evidence type="ECO:0000259" key="8">
    <source>
        <dbReference type="Pfam" id="PF13742"/>
    </source>
</evidence>
<dbReference type="PANTHER" id="PTHR30008:SF0">
    <property type="entry name" value="EXODEOXYRIBONUCLEASE 7 LARGE SUBUNIT"/>
    <property type="match status" value="1"/>
</dbReference>
<dbReference type="PANTHER" id="PTHR30008">
    <property type="entry name" value="EXODEOXYRIBONUCLEASE 7 LARGE SUBUNIT"/>
    <property type="match status" value="1"/>
</dbReference>
<keyword evidence="3 5" id="KW-0378">Hydrolase</keyword>
<dbReference type="GO" id="GO:0008855">
    <property type="term" value="F:exodeoxyribonuclease VII activity"/>
    <property type="evidence" value="ECO:0007669"/>
    <property type="project" value="UniProtKB-UniRule"/>
</dbReference>
<reference evidence="9 10" key="1">
    <citation type="submission" date="2019-03" db="EMBL/GenBank/DDBJ databases">
        <title>Metabolic potential of uncultured bacteria and archaea associated with petroleum seepage in deep-sea sediments.</title>
        <authorList>
            <person name="Dong X."/>
            <person name="Hubert C."/>
        </authorList>
    </citation>
    <scope>NUCLEOTIDE SEQUENCE [LARGE SCALE GENOMIC DNA]</scope>
    <source>
        <strain evidence="9">E29_bin52</strain>
    </source>
</reference>
<dbReference type="InterPro" id="IPR020579">
    <property type="entry name" value="Exonuc_VII_lsu_C"/>
</dbReference>
<comment type="catalytic activity">
    <reaction evidence="5 6">
        <text>Exonucleolytic cleavage in either 5'- to 3'- or 3'- to 5'-direction to yield nucleoside 5'-phosphates.</text>
        <dbReference type="EC" id="3.1.11.6"/>
    </reaction>
</comment>
<dbReference type="Proteomes" id="UP000319130">
    <property type="component" value="Unassembled WGS sequence"/>
</dbReference>
<evidence type="ECO:0000256" key="5">
    <source>
        <dbReference type="HAMAP-Rule" id="MF_00378"/>
    </source>
</evidence>
<evidence type="ECO:0000259" key="7">
    <source>
        <dbReference type="Pfam" id="PF02601"/>
    </source>
</evidence>
<dbReference type="AlphaFoldDB" id="A0A523WAI1"/>
<comment type="similarity">
    <text evidence="5 6">Belongs to the XseA family.</text>
</comment>
<dbReference type="GO" id="GO:0006308">
    <property type="term" value="P:DNA catabolic process"/>
    <property type="evidence" value="ECO:0007669"/>
    <property type="project" value="UniProtKB-UniRule"/>
</dbReference>
<dbReference type="GO" id="GO:0003676">
    <property type="term" value="F:nucleic acid binding"/>
    <property type="evidence" value="ECO:0007669"/>
    <property type="project" value="InterPro"/>
</dbReference>
<evidence type="ECO:0000313" key="9">
    <source>
        <dbReference type="EMBL" id="TET63981.1"/>
    </source>
</evidence>
<dbReference type="InterPro" id="IPR025824">
    <property type="entry name" value="OB-fold_nuc-bd_dom"/>
</dbReference>
<comment type="subunit">
    <text evidence="5">Heterooligomer composed of large and small subunits.</text>
</comment>
<evidence type="ECO:0000313" key="10">
    <source>
        <dbReference type="Proteomes" id="UP000319130"/>
    </source>
</evidence>
<dbReference type="NCBIfam" id="TIGR00237">
    <property type="entry name" value="xseA"/>
    <property type="match status" value="1"/>
</dbReference>
<feature type="domain" description="Exonuclease VII large subunit C-terminal" evidence="7">
    <location>
        <begin position="205"/>
        <end position="518"/>
    </location>
</feature>
<dbReference type="HAMAP" id="MF_00378">
    <property type="entry name" value="Exonuc_7_L"/>
    <property type="match status" value="1"/>
</dbReference>
<gene>
    <name evidence="5 9" type="primary">xseA</name>
    <name evidence="9" type="ORF">E3J48_01720</name>
</gene>
<protein>
    <recommendedName>
        <fullName evidence="5">Exodeoxyribonuclease 7 large subunit</fullName>
        <ecNumber evidence="5">3.1.11.6</ecNumber>
    </recommendedName>
    <alternativeName>
        <fullName evidence="5">Exodeoxyribonuclease VII large subunit</fullName>
        <shortName evidence="5">Exonuclease VII large subunit</shortName>
    </alternativeName>
</protein>
<keyword evidence="1 5" id="KW-0963">Cytoplasm</keyword>
<keyword evidence="4 5" id="KW-0269">Exonuclease</keyword>
<dbReference type="EMBL" id="SOIZ01000074">
    <property type="protein sequence ID" value="TET63981.1"/>
    <property type="molecule type" value="Genomic_DNA"/>
</dbReference>
<evidence type="ECO:0000256" key="3">
    <source>
        <dbReference type="ARBA" id="ARBA00022801"/>
    </source>
</evidence>
<dbReference type="Pfam" id="PF02601">
    <property type="entry name" value="Exonuc_VII_L"/>
    <property type="match status" value="1"/>
</dbReference>
<evidence type="ECO:0000256" key="4">
    <source>
        <dbReference type="ARBA" id="ARBA00022839"/>
    </source>
</evidence>
<keyword evidence="2 5" id="KW-0540">Nuclease</keyword>
<sequence length="530" mass="60282">MLGILFVSLIQGSTRSTGLIIRVILGVSSTRDAFALPFTPLFLKTHVFPTDQGKLELSWFDNAPDFDILSRLESVPWKKRQMPFPHVYSIAEITARIKRLIEGSRDLREIWVRGEVSNFRPSSRHLYFSLKDENALLSCVMFESRKKSLRLALSDGMEVMARGSIGVYGARSRYQLYVEEILSVGRGVLYLKFEQLKEELKKAGYFDPERKSPLPYLPRAVGVVTSATGAAIRDIIRVLKDRFPSLRIVLAFCRVQGEGAAEEIAQAIQDLNDYGEVDVIIVGRGGGSLEDLFAFNERVVAEAIYKSRIPIVSAVGHEIDFTISDFVADYRAPTPSAAAQKVVPKKEDLTNLIQNRREKLTFLTADHLKTYSSDLEGIKNSLPFRYPLRAIQNSGQVVDELTKSLFLSFRRKHKLENYRLSALAHTFGQLVPKERVRLTGEKLKEQKSRLWRFGKRKLEREGERVSFLEERLKGLSPLSILRRGYSICLKHPEEEIIKDCRQVEEGGKIRVKLHRGGVYSTVYKIEEANQ</sequence>
<dbReference type="InterPro" id="IPR003753">
    <property type="entry name" value="Exonuc_VII_L"/>
</dbReference>
<proteinExistence type="inferred from homology"/>
<dbReference type="GO" id="GO:0009318">
    <property type="term" value="C:exodeoxyribonuclease VII complex"/>
    <property type="evidence" value="ECO:0007669"/>
    <property type="project" value="UniProtKB-UniRule"/>
</dbReference>
<comment type="subcellular location">
    <subcellularLocation>
        <location evidence="5 6">Cytoplasm</location>
    </subcellularLocation>
</comment>
<organism evidence="9 10">
    <name type="scientific">Aerophobetes bacterium</name>
    <dbReference type="NCBI Taxonomy" id="2030807"/>
    <lineage>
        <taxon>Bacteria</taxon>
        <taxon>Candidatus Aerophobota</taxon>
    </lineage>
</organism>
<name>A0A523WAI1_UNCAE</name>